<evidence type="ECO:0000256" key="6">
    <source>
        <dbReference type="ARBA" id="ARBA00022853"/>
    </source>
</evidence>
<feature type="domain" description="Pre-SET" evidence="11">
    <location>
        <begin position="558"/>
        <end position="621"/>
    </location>
</feature>
<dbReference type="GO" id="GO:0003690">
    <property type="term" value="F:double-stranded DNA binding"/>
    <property type="evidence" value="ECO:0007669"/>
    <property type="project" value="TreeGrafter"/>
</dbReference>
<keyword evidence="3" id="KW-0489">Methyltransferase</keyword>
<dbReference type="Pfam" id="PF02182">
    <property type="entry name" value="SAD_SRA"/>
    <property type="match status" value="1"/>
</dbReference>
<dbReference type="GO" id="GO:0032259">
    <property type="term" value="P:methylation"/>
    <property type="evidence" value="ECO:0007669"/>
    <property type="project" value="UniProtKB-KW"/>
</dbReference>
<proteinExistence type="predicted"/>
<comment type="caution">
    <text evidence="14">The sequence shown here is derived from an EMBL/GenBank/DDBJ whole genome shotgun (WGS) entry which is preliminary data.</text>
</comment>
<feature type="region of interest" description="Disordered" evidence="9">
    <location>
        <begin position="273"/>
        <end position="306"/>
    </location>
</feature>
<dbReference type="PANTHER" id="PTHR45660:SF88">
    <property type="entry name" value="OS01G0927000 PROTEIN"/>
    <property type="match status" value="1"/>
</dbReference>
<feature type="region of interest" description="Disordered" evidence="9">
    <location>
        <begin position="1027"/>
        <end position="1071"/>
    </location>
</feature>
<keyword evidence="4" id="KW-0808">Transferase</keyword>
<feature type="compositionally biased region" description="Basic and acidic residues" evidence="9">
    <location>
        <begin position="848"/>
        <end position="861"/>
    </location>
</feature>
<feature type="compositionally biased region" description="Basic residues" evidence="9">
    <location>
        <begin position="273"/>
        <end position="285"/>
    </location>
</feature>
<evidence type="ECO:0000256" key="2">
    <source>
        <dbReference type="ARBA" id="ARBA00022454"/>
    </source>
</evidence>
<dbReference type="InterPro" id="IPR007728">
    <property type="entry name" value="Pre-SET_dom"/>
</dbReference>
<dbReference type="PROSITE" id="PS50280">
    <property type="entry name" value="SET"/>
    <property type="match status" value="1"/>
</dbReference>
<evidence type="ECO:0000256" key="3">
    <source>
        <dbReference type="ARBA" id="ARBA00022603"/>
    </source>
</evidence>
<reference evidence="14" key="1">
    <citation type="submission" date="2020-10" db="EMBL/GenBank/DDBJ databases">
        <authorList>
            <person name="Han B."/>
            <person name="Lu T."/>
            <person name="Zhao Q."/>
            <person name="Huang X."/>
            <person name="Zhao Y."/>
        </authorList>
    </citation>
    <scope>NUCLEOTIDE SEQUENCE</scope>
</reference>
<feature type="region of interest" description="Disordered" evidence="9">
    <location>
        <begin position="150"/>
        <end position="204"/>
    </location>
</feature>
<dbReference type="OrthoDB" id="5792673at2759"/>
<dbReference type="SUPFAM" id="SSF82199">
    <property type="entry name" value="SET domain"/>
    <property type="match status" value="1"/>
</dbReference>
<feature type="domain" description="SET" evidence="10">
    <location>
        <begin position="624"/>
        <end position="771"/>
    </location>
</feature>
<protein>
    <recommendedName>
        <fullName evidence="16">Histone-lysine N-methyltransferase, H3 lysine-9 specific SUVH4</fullName>
    </recommendedName>
</protein>
<keyword evidence="15" id="KW-1185">Reference proteome</keyword>
<dbReference type="GO" id="GO:0005694">
    <property type="term" value="C:chromosome"/>
    <property type="evidence" value="ECO:0007669"/>
    <property type="project" value="UniProtKB-SubCell"/>
</dbReference>
<feature type="region of interest" description="Disordered" evidence="9">
    <location>
        <begin position="848"/>
        <end position="867"/>
    </location>
</feature>
<dbReference type="InterPro" id="IPR003105">
    <property type="entry name" value="SRA_YDG"/>
</dbReference>
<dbReference type="Pfam" id="PF05033">
    <property type="entry name" value="Pre-SET"/>
    <property type="match status" value="1"/>
</dbReference>
<dbReference type="Gene3D" id="2.170.270.10">
    <property type="entry name" value="SET domain"/>
    <property type="match status" value="1"/>
</dbReference>
<accession>A0A811P9C0</accession>
<evidence type="ECO:0000259" key="12">
    <source>
        <dbReference type="PROSITE" id="PS50868"/>
    </source>
</evidence>
<evidence type="ECO:0000256" key="7">
    <source>
        <dbReference type="ARBA" id="ARBA00023242"/>
    </source>
</evidence>
<dbReference type="SMART" id="SM00466">
    <property type="entry name" value="SRA"/>
    <property type="match status" value="1"/>
</dbReference>
<keyword evidence="2" id="KW-0158">Chromosome</keyword>
<organism evidence="14 15">
    <name type="scientific">Miscanthus lutarioriparius</name>
    <dbReference type="NCBI Taxonomy" id="422564"/>
    <lineage>
        <taxon>Eukaryota</taxon>
        <taxon>Viridiplantae</taxon>
        <taxon>Streptophyta</taxon>
        <taxon>Embryophyta</taxon>
        <taxon>Tracheophyta</taxon>
        <taxon>Spermatophyta</taxon>
        <taxon>Magnoliopsida</taxon>
        <taxon>Liliopsida</taxon>
        <taxon>Poales</taxon>
        <taxon>Poaceae</taxon>
        <taxon>PACMAD clade</taxon>
        <taxon>Panicoideae</taxon>
        <taxon>Andropogonodae</taxon>
        <taxon>Andropogoneae</taxon>
        <taxon>Saccharinae</taxon>
        <taxon>Miscanthus</taxon>
    </lineage>
</organism>
<feature type="domain" description="Post-SET" evidence="12">
    <location>
        <begin position="785"/>
        <end position="796"/>
    </location>
</feature>
<name>A0A811P9C0_9POAL</name>
<dbReference type="PROSITE" id="PS51015">
    <property type="entry name" value="YDG"/>
    <property type="match status" value="1"/>
</dbReference>
<evidence type="ECO:0000259" key="11">
    <source>
        <dbReference type="PROSITE" id="PS50867"/>
    </source>
</evidence>
<keyword evidence="6" id="KW-0156">Chromatin regulator</keyword>
<gene>
    <name evidence="14" type="ORF">NCGR_LOCUS23472</name>
</gene>
<feature type="compositionally biased region" description="Basic and acidic residues" evidence="9">
    <location>
        <begin position="286"/>
        <end position="306"/>
    </location>
</feature>
<dbReference type="InterPro" id="IPR003616">
    <property type="entry name" value="Post-SET_dom"/>
</dbReference>
<dbReference type="InterPro" id="IPR001214">
    <property type="entry name" value="SET_dom"/>
</dbReference>
<dbReference type="GO" id="GO:0005634">
    <property type="term" value="C:nucleus"/>
    <property type="evidence" value="ECO:0007669"/>
    <property type="project" value="UniProtKB-SubCell"/>
</dbReference>
<dbReference type="SMART" id="SM00317">
    <property type="entry name" value="SET"/>
    <property type="match status" value="1"/>
</dbReference>
<keyword evidence="5" id="KW-0949">S-adenosyl-L-methionine</keyword>
<dbReference type="PROSITE" id="PS51575">
    <property type="entry name" value="SAM_MT43_SUVAR39_2"/>
    <property type="match status" value="1"/>
</dbReference>
<dbReference type="InterPro" id="IPR036987">
    <property type="entry name" value="SRA-YDG_sf"/>
</dbReference>
<dbReference type="InterPro" id="IPR015947">
    <property type="entry name" value="PUA-like_sf"/>
</dbReference>
<dbReference type="InterPro" id="IPR025794">
    <property type="entry name" value="H3-K9-MeTrfase_plant"/>
</dbReference>
<feature type="compositionally biased region" description="Polar residues" evidence="9">
    <location>
        <begin position="1"/>
        <end position="11"/>
    </location>
</feature>
<dbReference type="Gene3D" id="2.30.280.10">
    <property type="entry name" value="SRA-YDG"/>
    <property type="match status" value="1"/>
</dbReference>
<dbReference type="GO" id="GO:0008270">
    <property type="term" value="F:zinc ion binding"/>
    <property type="evidence" value="ECO:0007669"/>
    <property type="project" value="InterPro"/>
</dbReference>
<evidence type="ECO:0000256" key="5">
    <source>
        <dbReference type="ARBA" id="ARBA00022691"/>
    </source>
</evidence>
<dbReference type="GO" id="GO:0042054">
    <property type="term" value="F:histone methyltransferase activity"/>
    <property type="evidence" value="ECO:0007669"/>
    <property type="project" value="InterPro"/>
</dbReference>
<evidence type="ECO:0008006" key="16">
    <source>
        <dbReference type="Google" id="ProtNLM"/>
    </source>
</evidence>
<dbReference type="PROSITE" id="PS50868">
    <property type="entry name" value="POST_SET"/>
    <property type="match status" value="1"/>
</dbReference>
<evidence type="ECO:0000259" key="10">
    <source>
        <dbReference type="PROSITE" id="PS50280"/>
    </source>
</evidence>
<dbReference type="SUPFAM" id="SSF88697">
    <property type="entry name" value="PUA domain-like"/>
    <property type="match status" value="1"/>
</dbReference>
<evidence type="ECO:0000256" key="4">
    <source>
        <dbReference type="ARBA" id="ARBA00022679"/>
    </source>
</evidence>
<evidence type="ECO:0000313" key="14">
    <source>
        <dbReference type="EMBL" id="CAD6235166.1"/>
    </source>
</evidence>
<dbReference type="EMBL" id="CAJGYO010000006">
    <property type="protein sequence ID" value="CAD6235166.1"/>
    <property type="molecule type" value="Genomic_DNA"/>
</dbReference>
<feature type="compositionally biased region" description="Polar residues" evidence="9">
    <location>
        <begin position="31"/>
        <end position="42"/>
    </location>
</feature>
<dbReference type="PROSITE" id="PS50867">
    <property type="entry name" value="PRE_SET"/>
    <property type="match status" value="1"/>
</dbReference>
<evidence type="ECO:0000259" key="13">
    <source>
        <dbReference type="PROSITE" id="PS51015"/>
    </source>
</evidence>
<feature type="domain" description="YDG" evidence="13">
    <location>
        <begin position="325"/>
        <end position="480"/>
    </location>
</feature>
<evidence type="ECO:0000256" key="9">
    <source>
        <dbReference type="SAM" id="MobiDB-lite"/>
    </source>
</evidence>
<evidence type="ECO:0000256" key="1">
    <source>
        <dbReference type="ARBA" id="ARBA00004286"/>
    </source>
</evidence>
<dbReference type="AlphaFoldDB" id="A0A811P9C0"/>
<dbReference type="Pfam" id="PF00856">
    <property type="entry name" value="SET"/>
    <property type="match status" value="1"/>
</dbReference>
<keyword evidence="7 8" id="KW-0539">Nucleus</keyword>
<dbReference type="InterPro" id="IPR046341">
    <property type="entry name" value="SET_dom_sf"/>
</dbReference>
<feature type="region of interest" description="Disordered" evidence="9">
    <location>
        <begin position="1"/>
        <end position="44"/>
    </location>
</feature>
<sequence length="1151" mass="124668">MSGSNTASPNRTVLRAPSIRIANPQPPNVRLAQNSNTPSLSRRGSAHEYAPTLRGSIVICLPQPERAEDAQRVRSTQPLPILLCSGRYALLSPPLRLPPFPLSRSAGWWMAKVDSVAPVPSPTFMDATPLNPPPPLVVEELVLRRSARCLNRPTRPSYADQEPPKKPGGRGRGKRKRDEEKPELVAAQQGAKSPGRKVSKVEAGERKPMPVIAAVPVSCAGVAAEDDATGTGKSAKLRVKETLRAFNSHYLHFVQEEQKRAQAALQEIEAKSGLKRQTKGVKKKSSKQEAEAEEKEKRPSKRPDLKAITKMQEMNAVLYPEKRIGHLPGIDVGDQFYSRAEMVVLGIHSHWLNGIDYMGMKYQAKKEYEKLTFPLATCIVMSGIYEDDLDKADEIIYTGQGGNDLLGNHRQIGSQQLKRGNLALKNSRDNGNPIRVIRGHLSKNSYTGKIYTYDGLYKVVDDWVQNGVQGHVVFKFKLKRLEGQPSLTTSEVRFTRAEAPTTISELPGLVCDDISGGQENIPIPATNLVDDPPVPPSGFTYLKSLKIPKDIKIPSSIIGCDCEGDCATNKNCSCAQRNGSDLPYVSYKNIGRLVEPKAVVFECGANCSCNHDCVNRTSQQGLQYRLEVFKTASKGWGVRTWDTILPGAPICEYTGVLRRTEDLDGSQNNYCFDIDCLQTMKGLDGREKRAGSEMHLPNLHPENDSDAPPAPEYCIDASSIGNFARFINHSCQPNLFVQCVLSSHNDVKLAKVTLFAADTILPLQELSYDYGYRLDSVVGPDGKIVKLPCHCGAPDCGSASTRPARPHSHSAAHDVCQRELTAGGGRCRCSCSRRRRVHATVAAAAVDAARDASPDPGEARHGAARPAAAGGAAAAQVGGGVGLLLAPRRGARAHAVPEAVGQPVLGPQEDRRVGRKAIAGAGAGDAQHESFWDMRGDQRRARQLPSSFDREVYDALVCGASAGDGEDAAAVVMPPDFGDGELEGCTGSRPSWSCPYQVRTRTGMYAHVTWMASHVWFVLHAVRKYEPPPASSEHECSGPVTESDQKKAGAAASDKNSTSSQHDGGGFKDSDATFVADQAEGTATATPAATATATASIGKQVIEALERGNRALEQQLEAHRSRWDADREQRAALLRAMDRVADAVCRIADKL</sequence>
<evidence type="ECO:0000313" key="15">
    <source>
        <dbReference type="Proteomes" id="UP000604825"/>
    </source>
</evidence>
<evidence type="ECO:0000256" key="8">
    <source>
        <dbReference type="PROSITE-ProRule" id="PRU00358"/>
    </source>
</evidence>
<comment type="subcellular location">
    <subcellularLocation>
        <location evidence="1">Chromosome</location>
    </subcellularLocation>
    <subcellularLocation>
        <location evidence="8">Nucleus</location>
    </subcellularLocation>
</comment>
<dbReference type="SMART" id="SM00468">
    <property type="entry name" value="PreSET"/>
    <property type="match status" value="1"/>
</dbReference>
<dbReference type="Proteomes" id="UP000604825">
    <property type="component" value="Unassembled WGS sequence"/>
</dbReference>
<dbReference type="PANTHER" id="PTHR45660">
    <property type="entry name" value="HISTONE-LYSINE N-METHYLTRANSFERASE SETMAR"/>
    <property type="match status" value="1"/>
</dbReference>
<dbReference type="InterPro" id="IPR051357">
    <property type="entry name" value="H3K9_HMTase_SUVAR3-9"/>
</dbReference>